<feature type="region of interest" description="Disordered" evidence="1">
    <location>
        <begin position="25"/>
        <end position="149"/>
    </location>
</feature>
<dbReference type="OrthoDB" id="2976199at2759"/>
<name>A0A9P6EM66_9AGAR</name>
<feature type="compositionally biased region" description="Low complexity" evidence="1">
    <location>
        <begin position="217"/>
        <end position="231"/>
    </location>
</feature>
<feature type="compositionally biased region" description="Basic and acidic residues" evidence="1">
    <location>
        <begin position="57"/>
        <end position="67"/>
    </location>
</feature>
<reference evidence="2" key="1">
    <citation type="submission" date="2020-11" db="EMBL/GenBank/DDBJ databases">
        <authorList>
            <consortium name="DOE Joint Genome Institute"/>
            <person name="Ahrendt S."/>
            <person name="Riley R."/>
            <person name="Andreopoulos W."/>
            <person name="Labutti K."/>
            <person name="Pangilinan J."/>
            <person name="Ruiz-Duenas F.J."/>
            <person name="Barrasa J.M."/>
            <person name="Sanchez-Garcia M."/>
            <person name="Camarero S."/>
            <person name="Miyauchi S."/>
            <person name="Serrano A."/>
            <person name="Linde D."/>
            <person name="Babiker R."/>
            <person name="Drula E."/>
            <person name="Ayuso-Fernandez I."/>
            <person name="Pacheco R."/>
            <person name="Padilla G."/>
            <person name="Ferreira P."/>
            <person name="Barriuso J."/>
            <person name="Kellner H."/>
            <person name="Castanera R."/>
            <person name="Alfaro M."/>
            <person name="Ramirez L."/>
            <person name="Pisabarro A.G."/>
            <person name="Kuo A."/>
            <person name="Tritt A."/>
            <person name="Lipzen A."/>
            <person name="He G."/>
            <person name="Yan M."/>
            <person name="Ng V."/>
            <person name="Cullen D."/>
            <person name="Martin F."/>
            <person name="Rosso M.-N."/>
            <person name="Henrissat B."/>
            <person name="Hibbett D."/>
            <person name="Martinez A.T."/>
            <person name="Grigoriev I.V."/>
        </authorList>
    </citation>
    <scope>NUCLEOTIDE SEQUENCE</scope>
    <source>
        <strain evidence="2">CBS 506.95</strain>
    </source>
</reference>
<dbReference type="AlphaFoldDB" id="A0A9P6EM66"/>
<dbReference type="Proteomes" id="UP000807306">
    <property type="component" value="Unassembled WGS sequence"/>
</dbReference>
<gene>
    <name evidence="2" type="ORF">CPB83DRAFT_847720</name>
</gene>
<comment type="caution">
    <text evidence="2">The sequence shown here is derived from an EMBL/GenBank/DDBJ whole genome shotgun (WGS) entry which is preliminary data.</text>
</comment>
<proteinExistence type="predicted"/>
<organism evidence="2 3">
    <name type="scientific">Crepidotus variabilis</name>
    <dbReference type="NCBI Taxonomy" id="179855"/>
    <lineage>
        <taxon>Eukaryota</taxon>
        <taxon>Fungi</taxon>
        <taxon>Dikarya</taxon>
        <taxon>Basidiomycota</taxon>
        <taxon>Agaricomycotina</taxon>
        <taxon>Agaricomycetes</taxon>
        <taxon>Agaricomycetidae</taxon>
        <taxon>Agaricales</taxon>
        <taxon>Agaricineae</taxon>
        <taxon>Crepidotaceae</taxon>
        <taxon>Crepidotus</taxon>
    </lineage>
</organism>
<feature type="region of interest" description="Disordered" evidence="1">
    <location>
        <begin position="204"/>
        <end position="231"/>
    </location>
</feature>
<sequence>MTEYDYSPDAYERYMATQNRIARWTESTQSYPPSDPFMRRTPSGDGRLRMGDGIPGGREHLRSDFRGRAPYHSQGPSPHHSRSSMPNIPIESPQPIRPGSSDISGLRGVNIPPIAGSTHSISRPGSRAQGQIPIASQPSHGLEIPPVPEHYPNSTSIPPIGLMAHSSSHSGLARAASHHSASHGLPPFSSNSIMPMSASSYHSYYHSRPRTPDYSDESYSSGSRSYGSYDSYDSYSRTSSPYYYGNVHPSVTTPTIVQPSRSRPVVVPINGGAGGFVVIPPVGQSVHVVDPRDHHDYRKHGHRDHESFFSKLLSPSKWRKGKRRHHHRRRD</sequence>
<dbReference type="EMBL" id="MU157832">
    <property type="protein sequence ID" value="KAF9532361.1"/>
    <property type="molecule type" value="Genomic_DNA"/>
</dbReference>
<protein>
    <submittedName>
        <fullName evidence="2">Uncharacterized protein</fullName>
    </submittedName>
</protein>
<evidence type="ECO:0000256" key="1">
    <source>
        <dbReference type="SAM" id="MobiDB-lite"/>
    </source>
</evidence>
<evidence type="ECO:0000313" key="2">
    <source>
        <dbReference type="EMBL" id="KAF9532361.1"/>
    </source>
</evidence>
<keyword evidence="3" id="KW-1185">Reference proteome</keyword>
<accession>A0A9P6EM66</accession>
<evidence type="ECO:0000313" key="3">
    <source>
        <dbReference type="Proteomes" id="UP000807306"/>
    </source>
</evidence>